<dbReference type="FunFam" id="2.170.150.80:FF:000002">
    <property type="entry name" value="Nac domain-containing protein 86"/>
    <property type="match status" value="1"/>
</dbReference>
<dbReference type="GO" id="GO:0006355">
    <property type="term" value="P:regulation of DNA-templated transcription"/>
    <property type="evidence" value="ECO:0007669"/>
    <property type="project" value="InterPro"/>
</dbReference>
<dbReference type="InterPro" id="IPR036093">
    <property type="entry name" value="NAC_dom_sf"/>
</dbReference>
<sequence length="693" mass="77285">MAVIHLEALPLGFRFRPTDEELINHYLKSKIHGHEHAVEVIPEIDVCKCEPWDLPDKSLIRTGDPEWFFFAPRDRKYPNGHRSNRATEAGYWKATGKDRTIRSRTVGGTTAIGMKKTLVFYRGRAPRGERTSWIMHEYRVACLASESDADGANGDQGSYVLCRLFKKPDEKTSSPNCDEVEDGGLSPVTYSPCVIQHGEDPVELNTLSNQEIPESDTQEGTDLFPADIQEKPDGTDRFFNDEVDSATRYPEKPEKVNFNSIITSNLRDHKCGNGSEIDPLMEVLNRICGPQLEPTDTDDFLQINSPAYMDDVFFDFPEDYYLELQGSGTGPEDSISECLSSLLNHDEYSSGWSYNQKDPAVDPMPGSAGVNILQRDHHWETAWGKDSTSSGDADNEIEALQFENQAQGTHLDTNFSNWVYTHSRSSPNLRGPSHISPMTTYPPGNIYGSGNGSQIVHESAKTEVFSLDFTTESPEHAYNNISGFGELTSQNASVNEDNGLGGTGITIRSHQPRHPAPSPAMLQGTAVRRIRFSMPKHLQVESVCSNGSDASSSLEDNEVCSSKFELKNLQLLRQVQDREKYRASDQQQAEIAASETIDIEEVFEEEHPLHAWVNATTSVEPEFDPHDRAWAEGELDDVSLLPEFATPPAPKPQEKTVGGRVRSKKHIISIADLETIEEDNDDESLEPSDNLVY</sequence>
<feature type="region of interest" description="Disordered" evidence="11">
    <location>
        <begin position="642"/>
        <end position="661"/>
    </location>
</feature>
<dbReference type="PROSITE" id="PS51005">
    <property type="entry name" value="NAC"/>
    <property type="match status" value="1"/>
</dbReference>
<evidence type="ECO:0000256" key="10">
    <source>
        <dbReference type="ARBA" id="ARBA00023242"/>
    </source>
</evidence>
<evidence type="ECO:0000256" key="7">
    <source>
        <dbReference type="ARBA" id="ARBA00023136"/>
    </source>
</evidence>
<dbReference type="PANTHER" id="PTHR31744:SF216">
    <property type="entry name" value="NAC TRANSCRIPTION FACTOR"/>
    <property type="match status" value="1"/>
</dbReference>
<dbReference type="Gene3D" id="2.170.150.80">
    <property type="entry name" value="NAC domain"/>
    <property type="match status" value="1"/>
</dbReference>
<evidence type="ECO:0000313" key="13">
    <source>
        <dbReference type="EMBL" id="MQL92336.1"/>
    </source>
</evidence>
<evidence type="ECO:0000259" key="12">
    <source>
        <dbReference type="PROSITE" id="PS51005"/>
    </source>
</evidence>
<evidence type="ECO:0000256" key="2">
    <source>
        <dbReference type="ARBA" id="ARBA00004167"/>
    </source>
</evidence>
<gene>
    <name evidence="13" type="ORF">Taro_024953</name>
</gene>
<evidence type="ECO:0000256" key="3">
    <source>
        <dbReference type="ARBA" id="ARBA00022692"/>
    </source>
</evidence>
<evidence type="ECO:0000256" key="6">
    <source>
        <dbReference type="ARBA" id="ARBA00023125"/>
    </source>
</evidence>
<dbReference type="GO" id="GO:0000976">
    <property type="term" value="F:transcription cis-regulatory region binding"/>
    <property type="evidence" value="ECO:0007669"/>
    <property type="project" value="UniProtKB-ARBA"/>
</dbReference>
<evidence type="ECO:0000256" key="8">
    <source>
        <dbReference type="ARBA" id="ARBA00023159"/>
    </source>
</evidence>
<evidence type="ECO:0000256" key="1">
    <source>
        <dbReference type="ARBA" id="ARBA00004123"/>
    </source>
</evidence>
<evidence type="ECO:0000256" key="5">
    <source>
        <dbReference type="ARBA" id="ARBA00023015"/>
    </source>
</evidence>
<keyword evidence="4" id="KW-1133">Transmembrane helix</keyword>
<dbReference type="Proteomes" id="UP000652761">
    <property type="component" value="Unassembled WGS sequence"/>
</dbReference>
<keyword evidence="8" id="KW-0010">Activator</keyword>
<keyword evidence="9" id="KW-0804">Transcription</keyword>
<evidence type="ECO:0000256" key="4">
    <source>
        <dbReference type="ARBA" id="ARBA00022989"/>
    </source>
</evidence>
<proteinExistence type="predicted"/>
<evidence type="ECO:0000256" key="9">
    <source>
        <dbReference type="ARBA" id="ARBA00023163"/>
    </source>
</evidence>
<evidence type="ECO:0000256" key="11">
    <source>
        <dbReference type="SAM" id="MobiDB-lite"/>
    </source>
</evidence>
<protein>
    <recommendedName>
        <fullName evidence="12">NAC domain-containing protein</fullName>
    </recommendedName>
</protein>
<feature type="domain" description="NAC" evidence="12">
    <location>
        <begin position="9"/>
        <end position="167"/>
    </location>
</feature>
<comment type="caution">
    <text evidence="13">The sequence shown here is derived from an EMBL/GenBank/DDBJ whole genome shotgun (WGS) entry which is preliminary data.</text>
</comment>
<reference evidence="13" key="1">
    <citation type="submission" date="2017-07" db="EMBL/GenBank/DDBJ databases">
        <title>Taro Niue Genome Assembly and Annotation.</title>
        <authorList>
            <person name="Atibalentja N."/>
            <person name="Keating K."/>
            <person name="Fields C.J."/>
        </authorList>
    </citation>
    <scope>NUCLEOTIDE SEQUENCE</scope>
    <source>
        <strain evidence="13">Niue_2</strain>
        <tissue evidence="13">Leaf</tissue>
    </source>
</reference>
<keyword evidence="14" id="KW-1185">Reference proteome</keyword>
<keyword evidence="3" id="KW-0812">Transmembrane</keyword>
<name>A0A843VAV1_COLES</name>
<keyword evidence="5" id="KW-0805">Transcription regulation</keyword>
<feature type="region of interest" description="Disordered" evidence="11">
    <location>
        <begin position="213"/>
        <end position="236"/>
    </location>
</feature>
<dbReference type="AlphaFoldDB" id="A0A843VAV1"/>
<accession>A0A843VAV1</accession>
<dbReference type="EMBL" id="NMUH01001437">
    <property type="protein sequence ID" value="MQL92336.1"/>
    <property type="molecule type" value="Genomic_DNA"/>
</dbReference>
<organism evidence="13 14">
    <name type="scientific">Colocasia esculenta</name>
    <name type="common">Wild taro</name>
    <name type="synonym">Arum esculentum</name>
    <dbReference type="NCBI Taxonomy" id="4460"/>
    <lineage>
        <taxon>Eukaryota</taxon>
        <taxon>Viridiplantae</taxon>
        <taxon>Streptophyta</taxon>
        <taxon>Embryophyta</taxon>
        <taxon>Tracheophyta</taxon>
        <taxon>Spermatophyta</taxon>
        <taxon>Magnoliopsida</taxon>
        <taxon>Liliopsida</taxon>
        <taxon>Araceae</taxon>
        <taxon>Aroideae</taxon>
        <taxon>Colocasieae</taxon>
        <taxon>Colocasia</taxon>
    </lineage>
</organism>
<dbReference type="SUPFAM" id="SSF101941">
    <property type="entry name" value="NAC domain"/>
    <property type="match status" value="1"/>
</dbReference>
<keyword evidence="10" id="KW-0539">Nucleus</keyword>
<evidence type="ECO:0000313" key="14">
    <source>
        <dbReference type="Proteomes" id="UP000652761"/>
    </source>
</evidence>
<comment type="subcellular location">
    <subcellularLocation>
        <location evidence="2">Membrane</location>
        <topology evidence="2">Single-pass membrane protein</topology>
    </subcellularLocation>
    <subcellularLocation>
        <location evidence="1">Nucleus</location>
    </subcellularLocation>
</comment>
<dbReference type="InterPro" id="IPR003441">
    <property type="entry name" value="NAC-dom"/>
</dbReference>
<dbReference type="Pfam" id="PF02365">
    <property type="entry name" value="NAM"/>
    <property type="match status" value="1"/>
</dbReference>
<keyword evidence="6" id="KW-0238">DNA-binding</keyword>
<dbReference type="OrthoDB" id="737278at2759"/>
<dbReference type="GO" id="GO:0016020">
    <property type="term" value="C:membrane"/>
    <property type="evidence" value="ECO:0007669"/>
    <property type="project" value="UniProtKB-SubCell"/>
</dbReference>
<feature type="region of interest" description="Disordered" evidence="11">
    <location>
        <begin position="500"/>
        <end position="520"/>
    </location>
</feature>
<keyword evidence="7" id="KW-0472">Membrane</keyword>
<dbReference type="GO" id="GO:0005634">
    <property type="term" value="C:nucleus"/>
    <property type="evidence" value="ECO:0007669"/>
    <property type="project" value="UniProtKB-SubCell"/>
</dbReference>
<dbReference type="PANTHER" id="PTHR31744">
    <property type="entry name" value="PROTEIN CUP-SHAPED COTYLEDON 2-RELATED"/>
    <property type="match status" value="1"/>
</dbReference>